<organism evidence="2">
    <name type="scientific">uncultured Caudovirales phage</name>
    <dbReference type="NCBI Taxonomy" id="2100421"/>
    <lineage>
        <taxon>Viruses</taxon>
        <taxon>Duplodnaviria</taxon>
        <taxon>Heunggongvirae</taxon>
        <taxon>Uroviricota</taxon>
        <taxon>Caudoviricetes</taxon>
        <taxon>Peduoviridae</taxon>
        <taxon>Maltschvirus</taxon>
        <taxon>Maltschvirus maltsch</taxon>
    </lineage>
</organism>
<sequence>MAFVYEINGKRVEFEKEPSERDIDEAAKSIGVAAPKPESAMPTPVEGAGGAAFGVYRPAGRRPESQQDKEAALEMAPQTIRGLASNFFLPFGLPVDIANAVYNAPRTAEDIANRYQSVKSQLAGNERQPLPELPAKQTIPVIGEYGSHFYNQLLPGEPTSPAGQLAFAGGQLMGAPILTKAMSVAAPIITSPIQTAKAVGQTAKTVAQATPEFARGVMAEVGGGGTRPGQRATYAGQYESARQPAGNAYYPDADLDAWRKNLITTQELEKRAAYYTPEQQAALRKTGGMVPYEGQVARATGEALAEPYTKLSGYLPDLALAGVGYALGGPLGAAAVPAANLVRRGVGLYQAGRTAGGMRQLGDLGFSPLFPEELAALNKGLPHPSALGPAASAGNVPTTGPLAAVVAQTKQNYPTYTAAGAVSPEMVQGQAKIVQSVPAKEVSMADLVARRDTLERANANAMLSGRPTGPIPENLQNVKPSKTAEEIVNDTLAQKQAAAEKKQAILDQIAANNEKKRLAAEEQKAQAVQNAAEAKIMRAAETQKVETTGPVVPVETPEKPFVAKTEYKPIKSAVKTREDLIADRARVIEINKILVAQGRKPLAVPEIPPAPLDEATLAKPGSSLSDIKAKLANRTPEQKAADETAVRASENKSVAQKAAQGKRGEIQTELKTTAQAGIVSKGNTLSIDKSLFNEMAATHGAKINWKEVPDVSNMSLKQGREVVRKHLYKEIAEQAKTNTSSGMAALENIVNGKKK</sequence>
<dbReference type="EMBL" id="LR798227">
    <property type="protein sequence ID" value="CAB5207082.1"/>
    <property type="molecule type" value="Genomic_DNA"/>
</dbReference>
<name>A0A6J7WCV7_9CAUD</name>
<evidence type="ECO:0000313" key="2">
    <source>
        <dbReference type="EMBL" id="CAB5207082.1"/>
    </source>
</evidence>
<accession>A0A6J7WCV7</accession>
<protein>
    <submittedName>
        <fullName evidence="2">Uncharacterized protein</fullName>
    </submittedName>
</protein>
<reference evidence="2" key="1">
    <citation type="submission" date="2020-05" db="EMBL/GenBank/DDBJ databases">
        <authorList>
            <person name="Chiriac C."/>
            <person name="Salcher M."/>
            <person name="Ghai R."/>
            <person name="Kavagutti S V."/>
        </authorList>
    </citation>
    <scope>NUCLEOTIDE SEQUENCE</scope>
</reference>
<feature type="compositionally biased region" description="Basic and acidic residues" evidence="1">
    <location>
        <begin position="636"/>
        <end position="645"/>
    </location>
</feature>
<feature type="region of interest" description="Disordered" evidence="1">
    <location>
        <begin position="633"/>
        <end position="664"/>
    </location>
</feature>
<evidence type="ECO:0000256" key="1">
    <source>
        <dbReference type="SAM" id="MobiDB-lite"/>
    </source>
</evidence>
<proteinExistence type="predicted"/>
<gene>
    <name evidence="2" type="ORF">UFOVP180_23</name>
</gene>